<sequence length="230" mass="24088">MRVSELAAAADVPLATVKFYLREGLLMPGTATSRTRANYDEQHLERLRLVRALVETGGLGLREVRSVLAALDDPPTSPHELLGVAHAALPPPVAASDPPPDTAEVERFLEGVGWGDCLPPSLLASLAQAVAAVRAAGLALTPDELTGYADAAYRAAVTDVAVARRADSPAQALHTVIVGTVLVDEVLATLRRIAQQVVSTQALARTTPPDTTSADTAVREPVSRVVASQE</sequence>
<dbReference type="PANTHER" id="PTHR30204">
    <property type="entry name" value="REDOX-CYCLING DRUG-SENSING TRANSCRIPTIONAL ACTIVATOR SOXR"/>
    <property type="match status" value="1"/>
</dbReference>
<keyword evidence="1" id="KW-0238">DNA-binding</keyword>
<evidence type="ECO:0000313" key="5">
    <source>
        <dbReference type="Proteomes" id="UP000317893"/>
    </source>
</evidence>
<dbReference type="GO" id="GO:0003700">
    <property type="term" value="F:DNA-binding transcription factor activity"/>
    <property type="evidence" value="ECO:0007669"/>
    <property type="project" value="InterPro"/>
</dbReference>
<dbReference type="Proteomes" id="UP000317893">
    <property type="component" value="Unassembled WGS sequence"/>
</dbReference>
<dbReference type="PRINTS" id="PR00040">
    <property type="entry name" value="HTHMERR"/>
</dbReference>
<dbReference type="Pfam" id="PF13411">
    <property type="entry name" value="MerR_1"/>
    <property type="match status" value="1"/>
</dbReference>
<protein>
    <submittedName>
        <fullName evidence="4">MerR-like DNA binding protein</fullName>
    </submittedName>
</protein>
<dbReference type="AlphaFoldDB" id="A0A542E4E0"/>
<dbReference type="PROSITE" id="PS50937">
    <property type="entry name" value="HTH_MERR_2"/>
    <property type="match status" value="1"/>
</dbReference>
<evidence type="ECO:0000256" key="2">
    <source>
        <dbReference type="SAM" id="MobiDB-lite"/>
    </source>
</evidence>
<accession>A0A542E4E0</accession>
<name>A0A542E4E0_9MICO</name>
<evidence type="ECO:0000256" key="1">
    <source>
        <dbReference type="ARBA" id="ARBA00023125"/>
    </source>
</evidence>
<comment type="caution">
    <text evidence="4">The sequence shown here is derived from an EMBL/GenBank/DDBJ whole genome shotgun (WGS) entry which is preliminary data.</text>
</comment>
<keyword evidence="5" id="KW-1185">Reference proteome</keyword>
<dbReference type="SMART" id="SM00422">
    <property type="entry name" value="HTH_MERR"/>
    <property type="match status" value="1"/>
</dbReference>
<dbReference type="InterPro" id="IPR047057">
    <property type="entry name" value="MerR_fam"/>
</dbReference>
<evidence type="ECO:0000313" key="4">
    <source>
        <dbReference type="EMBL" id="TQJ10210.1"/>
    </source>
</evidence>
<dbReference type="InterPro" id="IPR000551">
    <property type="entry name" value="MerR-type_HTH_dom"/>
</dbReference>
<dbReference type="Gene3D" id="1.10.1660.10">
    <property type="match status" value="1"/>
</dbReference>
<evidence type="ECO:0000259" key="3">
    <source>
        <dbReference type="PROSITE" id="PS50937"/>
    </source>
</evidence>
<dbReference type="EMBL" id="VFMN01000001">
    <property type="protein sequence ID" value="TQJ10210.1"/>
    <property type="molecule type" value="Genomic_DNA"/>
</dbReference>
<feature type="region of interest" description="Disordered" evidence="2">
    <location>
        <begin position="201"/>
        <end position="230"/>
    </location>
</feature>
<organism evidence="4 5">
    <name type="scientific">Lapillicoccus jejuensis</name>
    <dbReference type="NCBI Taxonomy" id="402171"/>
    <lineage>
        <taxon>Bacteria</taxon>
        <taxon>Bacillati</taxon>
        <taxon>Actinomycetota</taxon>
        <taxon>Actinomycetes</taxon>
        <taxon>Micrococcales</taxon>
        <taxon>Intrasporangiaceae</taxon>
        <taxon>Lapillicoccus</taxon>
    </lineage>
</organism>
<feature type="domain" description="HTH merR-type" evidence="3">
    <location>
        <begin position="1"/>
        <end position="70"/>
    </location>
</feature>
<proteinExistence type="predicted"/>
<feature type="compositionally biased region" description="Low complexity" evidence="2">
    <location>
        <begin position="206"/>
        <end position="216"/>
    </location>
</feature>
<reference evidence="4 5" key="1">
    <citation type="submission" date="2019-06" db="EMBL/GenBank/DDBJ databases">
        <title>Sequencing the genomes of 1000 actinobacteria strains.</title>
        <authorList>
            <person name="Klenk H.-P."/>
        </authorList>
    </citation>
    <scope>NUCLEOTIDE SEQUENCE [LARGE SCALE GENOMIC DNA]</scope>
    <source>
        <strain evidence="4 5">DSM 18607</strain>
    </source>
</reference>
<dbReference type="InterPro" id="IPR009061">
    <property type="entry name" value="DNA-bd_dom_put_sf"/>
</dbReference>
<dbReference type="PANTHER" id="PTHR30204:SF98">
    <property type="entry name" value="HTH-TYPE TRANSCRIPTIONAL REGULATOR ADHR"/>
    <property type="match status" value="1"/>
</dbReference>
<dbReference type="RefSeq" id="WP_170185711.1">
    <property type="nucleotide sequence ID" value="NZ_BAAAPR010000022.1"/>
</dbReference>
<dbReference type="SUPFAM" id="SSF46955">
    <property type="entry name" value="Putative DNA-binding domain"/>
    <property type="match status" value="1"/>
</dbReference>
<gene>
    <name evidence="4" type="ORF">FB458_3329</name>
</gene>
<dbReference type="GO" id="GO:0003677">
    <property type="term" value="F:DNA binding"/>
    <property type="evidence" value="ECO:0007669"/>
    <property type="project" value="UniProtKB-KW"/>
</dbReference>